<dbReference type="Pfam" id="PF02622">
    <property type="entry name" value="DUF179"/>
    <property type="match status" value="1"/>
</dbReference>
<sequence>MNSLQNNFLIAMPSLKDPFFERTVTYICEHNDEGAMGLVLNQPIDLSLASLLEQIDIETSNPELDEVPVFAGGPVGTDRGFVLHTPQEGWRSSLQLSDEVMITTSKDILSALGTDRAPSQFFLALGFAGWEAGQLEDELAANSWLTIPADADIVFNTPIKDRWEKATAQLGIDVWQLSNEAGHA</sequence>
<dbReference type="OrthoDB" id="9807486at2"/>
<dbReference type="NCBIfam" id="NF001266">
    <property type="entry name" value="PRK00228.1-1"/>
    <property type="match status" value="1"/>
</dbReference>
<proteinExistence type="inferred from homology"/>
<comment type="similarity">
    <text evidence="1 2">Belongs to the UPF0301 (AlgH) family.</text>
</comment>
<dbReference type="Gene3D" id="3.40.1740.10">
    <property type="entry name" value="VC0467-like"/>
    <property type="match status" value="1"/>
</dbReference>
<evidence type="ECO:0000256" key="1">
    <source>
        <dbReference type="ARBA" id="ARBA00009600"/>
    </source>
</evidence>
<protein>
    <recommendedName>
        <fullName evidence="2">UPF0301 protein CWE15_07965</fullName>
    </recommendedName>
</protein>
<dbReference type="PANTHER" id="PTHR30327">
    <property type="entry name" value="UNCHARACTERIZED PROTEIN YQGE"/>
    <property type="match status" value="1"/>
</dbReference>
<name>A0A432X197_9GAMM</name>
<dbReference type="HAMAP" id="MF_00758">
    <property type="entry name" value="UPF0301"/>
    <property type="match status" value="1"/>
</dbReference>
<evidence type="ECO:0000256" key="2">
    <source>
        <dbReference type="HAMAP-Rule" id="MF_00758"/>
    </source>
</evidence>
<evidence type="ECO:0000313" key="3">
    <source>
        <dbReference type="EMBL" id="RUO40074.1"/>
    </source>
</evidence>
<gene>
    <name evidence="3" type="ORF">CWE15_07965</name>
</gene>
<dbReference type="InterPro" id="IPR003774">
    <property type="entry name" value="AlgH-like"/>
</dbReference>
<dbReference type="RefSeq" id="WP_126757557.1">
    <property type="nucleotide sequence ID" value="NZ_PIPQ01000004.1"/>
</dbReference>
<evidence type="ECO:0000313" key="4">
    <source>
        <dbReference type="Proteomes" id="UP000286976"/>
    </source>
</evidence>
<dbReference type="PANTHER" id="PTHR30327:SF1">
    <property type="entry name" value="UPF0301 PROTEIN YQGE"/>
    <property type="match status" value="1"/>
</dbReference>
<reference evidence="3 4" key="1">
    <citation type="journal article" date="2011" name="Front. Microbiol.">
        <title>Genomic signatures of strain selection and enhancement in Bacillus atrophaeus var. globigii, a historical biowarfare simulant.</title>
        <authorList>
            <person name="Gibbons H.S."/>
            <person name="Broomall S.M."/>
            <person name="McNew L.A."/>
            <person name="Daligault H."/>
            <person name="Chapman C."/>
            <person name="Bruce D."/>
            <person name="Karavis M."/>
            <person name="Krepps M."/>
            <person name="McGregor P.A."/>
            <person name="Hong C."/>
            <person name="Park K.H."/>
            <person name="Akmal A."/>
            <person name="Feldman A."/>
            <person name="Lin J.S."/>
            <person name="Chang W.E."/>
            <person name="Higgs B.W."/>
            <person name="Demirev P."/>
            <person name="Lindquist J."/>
            <person name="Liem A."/>
            <person name="Fochler E."/>
            <person name="Read T.D."/>
            <person name="Tapia R."/>
            <person name="Johnson S."/>
            <person name="Bishop-Lilly K.A."/>
            <person name="Detter C."/>
            <person name="Han C."/>
            <person name="Sozhamannan S."/>
            <person name="Rosenzweig C.N."/>
            <person name="Skowronski E.W."/>
        </authorList>
    </citation>
    <scope>NUCLEOTIDE SEQUENCE [LARGE SCALE GENOMIC DNA]</scope>
    <source>
        <strain evidence="3 4">AIT1</strain>
    </source>
</reference>
<dbReference type="AlphaFoldDB" id="A0A432X197"/>
<dbReference type="EMBL" id="PIPQ01000004">
    <property type="protein sequence ID" value="RUO40074.1"/>
    <property type="molecule type" value="Genomic_DNA"/>
</dbReference>
<organism evidence="3 4">
    <name type="scientific">Aliidiomarina taiwanensis</name>
    <dbReference type="NCBI Taxonomy" id="946228"/>
    <lineage>
        <taxon>Bacteria</taxon>
        <taxon>Pseudomonadati</taxon>
        <taxon>Pseudomonadota</taxon>
        <taxon>Gammaproteobacteria</taxon>
        <taxon>Alteromonadales</taxon>
        <taxon>Idiomarinaceae</taxon>
        <taxon>Aliidiomarina</taxon>
    </lineage>
</organism>
<keyword evidence="4" id="KW-1185">Reference proteome</keyword>
<dbReference type="SUPFAM" id="SSF143456">
    <property type="entry name" value="VC0467-like"/>
    <property type="match status" value="1"/>
</dbReference>
<dbReference type="GO" id="GO:0005829">
    <property type="term" value="C:cytosol"/>
    <property type="evidence" value="ECO:0007669"/>
    <property type="project" value="TreeGrafter"/>
</dbReference>
<dbReference type="Proteomes" id="UP000286976">
    <property type="component" value="Unassembled WGS sequence"/>
</dbReference>
<comment type="caution">
    <text evidence="3">The sequence shown here is derived from an EMBL/GenBank/DDBJ whole genome shotgun (WGS) entry which is preliminary data.</text>
</comment>
<accession>A0A432X197</accession>